<name>A0A8J2L448_9HEXA</name>
<proteinExistence type="predicted"/>
<sequence>MDFKKKLKNLLQKEGIQKVQRVLSPTSPSSDGPLIPSADILPLTRTRDSEAELRSHPSDPETDDLILKTIDQLFFTSDGFDPSLFELQVFPSHLI</sequence>
<comment type="caution">
    <text evidence="2">The sequence shown here is derived from an EMBL/GenBank/DDBJ whole genome shotgun (WGS) entry which is preliminary data.</text>
</comment>
<evidence type="ECO:0000313" key="2">
    <source>
        <dbReference type="EMBL" id="CAG7825157.1"/>
    </source>
</evidence>
<evidence type="ECO:0000256" key="1">
    <source>
        <dbReference type="SAM" id="MobiDB-lite"/>
    </source>
</evidence>
<evidence type="ECO:0000313" key="3">
    <source>
        <dbReference type="Proteomes" id="UP000708208"/>
    </source>
</evidence>
<protein>
    <submittedName>
        <fullName evidence="2">Uncharacterized protein</fullName>
    </submittedName>
</protein>
<organism evidence="2 3">
    <name type="scientific">Allacma fusca</name>
    <dbReference type="NCBI Taxonomy" id="39272"/>
    <lineage>
        <taxon>Eukaryota</taxon>
        <taxon>Metazoa</taxon>
        <taxon>Ecdysozoa</taxon>
        <taxon>Arthropoda</taxon>
        <taxon>Hexapoda</taxon>
        <taxon>Collembola</taxon>
        <taxon>Symphypleona</taxon>
        <taxon>Sminthuridae</taxon>
        <taxon>Allacma</taxon>
    </lineage>
</organism>
<reference evidence="2" key="1">
    <citation type="submission" date="2021-06" db="EMBL/GenBank/DDBJ databases">
        <authorList>
            <person name="Hodson N. C."/>
            <person name="Mongue J. A."/>
            <person name="Jaron S. K."/>
        </authorList>
    </citation>
    <scope>NUCLEOTIDE SEQUENCE</scope>
</reference>
<gene>
    <name evidence="2" type="ORF">AFUS01_LOCUS35281</name>
</gene>
<keyword evidence="3" id="KW-1185">Reference proteome</keyword>
<feature type="region of interest" description="Disordered" evidence="1">
    <location>
        <begin position="21"/>
        <end position="41"/>
    </location>
</feature>
<dbReference type="AlphaFoldDB" id="A0A8J2L448"/>
<accession>A0A8J2L448</accession>
<dbReference type="Proteomes" id="UP000708208">
    <property type="component" value="Unassembled WGS sequence"/>
</dbReference>
<dbReference type="EMBL" id="CAJVCH010535219">
    <property type="protein sequence ID" value="CAG7825157.1"/>
    <property type="molecule type" value="Genomic_DNA"/>
</dbReference>